<organism evidence="4 5">
    <name type="scientific">Edaphobacillus lindanitolerans</name>
    <dbReference type="NCBI Taxonomy" id="550447"/>
    <lineage>
        <taxon>Bacteria</taxon>
        <taxon>Bacillati</taxon>
        <taxon>Bacillota</taxon>
        <taxon>Bacilli</taxon>
        <taxon>Bacillales</taxon>
        <taxon>Bacillaceae</taxon>
        <taxon>Edaphobacillus</taxon>
    </lineage>
</organism>
<reference evidence="5" key="1">
    <citation type="submission" date="2017-01" db="EMBL/GenBank/DDBJ databases">
        <authorList>
            <person name="Varghese N."/>
            <person name="Submissions S."/>
        </authorList>
    </citation>
    <scope>NUCLEOTIDE SEQUENCE [LARGE SCALE GENOMIC DNA]</scope>
    <source>
        <strain evidence="5">MNA4</strain>
    </source>
</reference>
<dbReference type="Proteomes" id="UP000187550">
    <property type="component" value="Unassembled WGS sequence"/>
</dbReference>
<dbReference type="CDD" id="cd00841">
    <property type="entry name" value="MPP_YfcE"/>
    <property type="match status" value="1"/>
</dbReference>
<evidence type="ECO:0000259" key="3">
    <source>
        <dbReference type="Pfam" id="PF12850"/>
    </source>
</evidence>
<proteinExistence type="inferred from homology"/>
<gene>
    <name evidence="4" type="ORF">SAMN05428946_1622</name>
</gene>
<sequence length="174" mass="18612">MSWKVAVLSDTHGYRDAIRRFRGAEEGSADLLIHCGDSEFGKEDPDMDGFLAVQGNCDPPGAFPESLEAEAGGLRILAVHGHLEGVKGGMLSLRYKASELGADIVLFGHTHGYGAEVDGGILFINPGSPVRPWPGRPPTWARIEGTGEGVTVRFVNPDGGEADARKFPDFPGRR</sequence>
<dbReference type="PANTHER" id="PTHR11124">
    <property type="entry name" value="VACUOLAR SORTING PROTEIN VPS29"/>
    <property type="match status" value="1"/>
</dbReference>
<keyword evidence="5" id="KW-1185">Reference proteome</keyword>
<keyword evidence="2" id="KW-0479">Metal-binding</keyword>
<comment type="similarity">
    <text evidence="1 2">Belongs to the metallophosphoesterase superfamily. YfcE family.</text>
</comment>
<protein>
    <recommendedName>
        <fullName evidence="2">Phosphoesterase</fullName>
        <ecNumber evidence="2">3.1.4.-</ecNumber>
    </recommendedName>
</protein>
<dbReference type="InterPro" id="IPR029052">
    <property type="entry name" value="Metallo-depent_PP-like"/>
</dbReference>
<dbReference type="Gene3D" id="3.60.21.10">
    <property type="match status" value="1"/>
</dbReference>
<name>A0A1U7PM62_9BACI</name>
<dbReference type="Pfam" id="PF12850">
    <property type="entry name" value="Metallophos_2"/>
    <property type="match status" value="1"/>
</dbReference>
<accession>A0A1U7PM62</accession>
<dbReference type="OrthoDB" id="9800565at2"/>
<dbReference type="InterPro" id="IPR000979">
    <property type="entry name" value="Phosphodiesterase_MJ0936/Vps29"/>
</dbReference>
<dbReference type="InterPro" id="IPR024654">
    <property type="entry name" value="Calcineurin-like_PHP_lpxH"/>
</dbReference>
<dbReference type="InterPro" id="IPR041802">
    <property type="entry name" value="MPP_YfcE"/>
</dbReference>
<dbReference type="SUPFAM" id="SSF56300">
    <property type="entry name" value="Metallo-dependent phosphatases"/>
    <property type="match status" value="1"/>
</dbReference>
<dbReference type="AlphaFoldDB" id="A0A1U7PM62"/>
<dbReference type="RefSeq" id="WP_076757914.1">
    <property type="nucleotide sequence ID" value="NZ_FTPL01000002.1"/>
</dbReference>
<dbReference type="GO" id="GO:0016787">
    <property type="term" value="F:hydrolase activity"/>
    <property type="evidence" value="ECO:0007669"/>
    <property type="project" value="UniProtKB-UniRule"/>
</dbReference>
<dbReference type="STRING" id="550447.SAMN05428946_1622"/>
<comment type="cofactor">
    <cofactor evidence="2">
        <name>a divalent metal cation</name>
        <dbReference type="ChEBI" id="CHEBI:60240"/>
    </cofactor>
</comment>
<evidence type="ECO:0000256" key="2">
    <source>
        <dbReference type="RuleBase" id="RU362039"/>
    </source>
</evidence>
<dbReference type="NCBIfam" id="TIGR00040">
    <property type="entry name" value="yfcE"/>
    <property type="match status" value="1"/>
</dbReference>
<dbReference type="GO" id="GO:0046872">
    <property type="term" value="F:metal ion binding"/>
    <property type="evidence" value="ECO:0007669"/>
    <property type="project" value="UniProtKB-KW"/>
</dbReference>
<evidence type="ECO:0000313" key="4">
    <source>
        <dbReference type="EMBL" id="SIT83495.1"/>
    </source>
</evidence>
<dbReference type="EC" id="3.1.4.-" evidence="2"/>
<dbReference type="EMBL" id="FTPL01000002">
    <property type="protein sequence ID" value="SIT83495.1"/>
    <property type="molecule type" value="Genomic_DNA"/>
</dbReference>
<feature type="domain" description="Calcineurin-like phosphoesterase" evidence="3">
    <location>
        <begin position="4"/>
        <end position="144"/>
    </location>
</feature>
<evidence type="ECO:0000313" key="5">
    <source>
        <dbReference type="Proteomes" id="UP000187550"/>
    </source>
</evidence>
<evidence type="ECO:0000256" key="1">
    <source>
        <dbReference type="ARBA" id="ARBA00008950"/>
    </source>
</evidence>